<evidence type="ECO:0008006" key="4">
    <source>
        <dbReference type="Google" id="ProtNLM"/>
    </source>
</evidence>
<keyword evidence="1" id="KW-0472">Membrane</keyword>
<proteinExistence type="predicted"/>
<name>A0ABV2UD54_9ACTN</name>
<protein>
    <recommendedName>
        <fullName evidence="4">YcxB-like protein domain-containing protein</fullName>
    </recommendedName>
</protein>
<comment type="caution">
    <text evidence="2">The sequence shown here is derived from an EMBL/GenBank/DDBJ whole genome shotgun (WGS) entry which is preliminary data.</text>
</comment>
<evidence type="ECO:0000313" key="3">
    <source>
        <dbReference type="Proteomes" id="UP001550044"/>
    </source>
</evidence>
<evidence type="ECO:0000256" key="1">
    <source>
        <dbReference type="SAM" id="Phobius"/>
    </source>
</evidence>
<reference evidence="2 3" key="1">
    <citation type="submission" date="2024-06" db="EMBL/GenBank/DDBJ databases">
        <title>The Natural Products Discovery Center: Release of the First 8490 Sequenced Strains for Exploring Actinobacteria Biosynthetic Diversity.</title>
        <authorList>
            <person name="Kalkreuter E."/>
            <person name="Kautsar S.A."/>
            <person name="Yang D."/>
            <person name="Bader C.D."/>
            <person name="Teijaro C.N."/>
            <person name="Fluegel L."/>
            <person name="Davis C.M."/>
            <person name="Simpson J.R."/>
            <person name="Lauterbach L."/>
            <person name="Steele A.D."/>
            <person name="Gui C."/>
            <person name="Meng S."/>
            <person name="Li G."/>
            <person name="Viehrig K."/>
            <person name="Ye F."/>
            <person name="Su P."/>
            <person name="Kiefer A.F."/>
            <person name="Nichols A."/>
            <person name="Cepeda A.J."/>
            <person name="Yan W."/>
            <person name="Fan B."/>
            <person name="Jiang Y."/>
            <person name="Adhikari A."/>
            <person name="Zheng C.-J."/>
            <person name="Schuster L."/>
            <person name="Cowan T.M."/>
            <person name="Smanski M.J."/>
            <person name="Chevrette M.G."/>
            <person name="De Carvalho L.P.S."/>
            <person name="Shen B."/>
        </authorList>
    </citation>
    <scope>NUCLEOTIDE SEQUENCE [LARGE SCALE GENOMIC DNA]</scope>
    <source>
        <strain evidence="2 3">NPDC005137</strain>
    </source>
</reference>
<keyword evidence="1" id="KW-0812">Transmembrane</keyword>
<evidence type="ECO:0000313" key="2">
    <source>
        <dbReference type="EMBL" id="MET8435394.1"/>
    </source>
</evidence>
<organism evidence="2 3">
    <name type="scientific">Streptomyces sp. 900116325</name>
    <dbReference type="NCBI Taxonomy" id="3154295"/>
    <lineage>
        <taxon>Bacteria</taxon>
        <taxon>Bacillati</taxon>
        <taxon>Actinomycetota</taxon>
        <taxon>Actinomycetes</taxon>
        <taxon>Kitasatosporales</taxon>
        <taxon>Streptomycetaceae</taxon>
        <taxon>Streptomyces</taxon>
    </lineage>
</organism>
<dbReference type="RefSeq" id="WP_356710668.1">
    <property type="nucleotide sequence ID" value="NZ_JBEXIP010000017.1"/>
</dbReference>
<keyword evidence="1" id="KW-1133">Transmembrane helix</keyword>
<dbReference type="Proteomes" id="UP001550044">
    <property type="component" value="Unassembled WGS sequence"/>
</dbReference>
<accession>A0ABV2UD54</accession>
<feature type="transmembrane region" description="Helical" evidence="1">
    <location>
        <begin position="67"/>
        <end position="88"/>
    </location>
</feature>
<feature type="transmembrane region" description="Helical" evidence="1">
    <location>
        <begin position="42"/>
        <end position="61"/>
    </location>
</feature>
<sequence length="176" mass="19472">MSEQQGTVHGAVELRYRPVLQDYSAALRARNRVAAAGRRQRILGVAATGCAVVAIALSLVSGTDVPVPLLVALLFCGPVLLLSPWLVARQLFRFVERQGEFRVRVEESGVTVDTDNSSTVVRWQAQPRYLETADLFVMLSDDRNAVGLTVMAKRGVQDPSDVDRLREIFDRHLTKV</sequence>
<gene>
    <name evidence="2" type="ORF">ABZV61_21920</name>
</gene>
<dbReference type="EMBL" id="JBEXIP010000017">
    <property type="protein sequence ID" value="MET8435394.1"/>
    <property type="molecule type" value="Genomic_DNA"/>
</dbReference>
<keyword evidence="3" id="KW-1185">Reference proteome</keyword>